<comment type="pathway">
    <text evidence="2">Amino-acid biosynthesis; L-serine biosynthesis; L-serine from 3-phospho-D-glycerate: step 3/3.</text>
</comment>
<comment type="caution">
    <text evidence="11">The sequence shown here is derived from an EMBL/GenBank/DDBJ whole genome shotgun (WGS) entry which is preliminary data.</text>
</comment>
<accession>A0A840MVG0</accession>
<evidence type="ECO:0000256" key="1">
    <source>
        <dbReference type="ARBA" id="ARBA00001946"/>
    </source>
</evidence>
<dbReference type="GO" id="GO:0006564">
    <property type="term" value="P:L-serine biosynthetic process"/>
    <property type="evidence" value="ECO:0007669"/>
    <property type="project" value="UniProtKB-KW"/>
</dbReference>
<dbReference type="InterPro" id="IPR023214">
    <property type="entry name" value="HAD_sf"/>
</dbReference>
<dbReference type="EC" id="3.1.3.3" evidence="3"/>
<keyword evidence="4" id="KW-0028">Amino-acid biosynthesis</keyword>
<keyword evidence="6" id="KW-0378">Hydrolase</keyword>
<dbReference type="AlphaFoldDB" id="A0A840MVG0"/>
<dbReference type="GO" id="GO:0005737">
    <property type="term" value="C:cytoplasm"/>
    <property type="evidence" value="ECO:0007669"/>
    <property type="project" value="TreeGrafter"/>
</dbReference>
<evidence type="ECO:0000256" key="9">
    <source>
        <dbReference type="ARBA" id="ARBA00048138"/>
    </source>
</evidence>
<evidence type="ECO:0000256" key="6">
    <source>
        <dbReference type="ARBA" id="ARBA00022801"/>
    </source>
</evidence>
<keyword evidence="8" id="KW-0718">Serine biosynthesis</keyword>
<organism evidence="11 12">
    <name type="scientific">Chitinivorax tropicus</name>
    <dbReference type="NCBI Taxonomy" id="714531"/>
    <lineage>
        <taxon>Bacteria</taxon>
        <taxon>Pseudomonadati</taxon>
        <taxon>Pseudomonadota</taxon>
        <taxon>Betaproteobacteria</taxon>
        <taxon>Chitinivorax</taxon>
    </lineage>
</organism>
<name>A0A840MVG0_9PROT</name>
<dbReference type="PANTHER" id="PTHR43344:SF2">
    <property type="entry name" value="PHOSPHOSERINE PHOSPHATASE"/>
    <property type="match status" value="1"/>
</dbReference>
<keyword evidence="12" id="KW-1185">Reference proteome</keyword>
<comment type="cofactor">
    <cofactor evidence="1">
        <name>Mg(2+)</name>
        <dbReference type="ChEBI" id="CHEBI:18420"/>
    </cofactor>
</comment>
<dbReference type="Proteomes" id="UP000575898">
    <property type="component" value="Unassembled WGS sequence"/>
</dbReference>
<proteinExistence type="predicted"/>
<dbReference type="SUPFAM" id="SSF56784">
    <property type="entry name" value="HAD-like"/>
    <property type="match status" value="1"/>
</dbReference>
<evidence type="ECO:0000256" key="10">
    <source>
        <dbReference type="ARBA" id="ARBA00048523"/>
    </source>
</evidence>
<dbReference type="GO" id="GO:0036424">
    <property type="term" value="F:L-phosphoserine phosphatase activity"/>
    <property type="evidence" value="ECO:0007669"/>
    <property type="project" value="TreeGrafter"/>
</dbReference>
<protein>
    <recommendedName>
        <fullName evidence="3">phosphoserine phosphatase</fullName>
        <ecNumber evidence="3">3.1.3.3</ecNumber>
    </recommendedName>
</protein>
<keyword evidence="7" id="KW-0460">Magnesium</keyword>
<evidence type="ECO:0000313" key="12">
    <source>
        <dbReference type="Proteomes" id="UP000575898"/>
    </source>
</evidence>
<dbReference type="GO" id="GO:0000287">
    <property type="term" value="F:magnesium ion binding"/>
    <property type="evidence" value="ECO:0007669"/>
    <property type="project" value="TreeGrafter"/>
</dbReference>
<evidence type="ECO:0000256" key="7">
    <source>
        <dbReference type="ARBA" id="ARBA00022842"/>
    </source>
</evidence>
<evidence type="ECO:0000313" key="11">
    <source>
        <dbReference type="EMBL" id="MBB5019161.1"/>
    </source>
</evidence>
<keyword evidence="5" id="KW-0479">Metal-binding</keyword>
<sequence>MQRRGFMTSLAAGGALALLGKEAAAGQYKHPGKATPDAGKWAPNALRRVNEIIAEFGRGGRRHRASKRPYVVFDWDNTSIMHDTEEALLMYQINNLAFKLTPDEFATIVKQGVPPGPFAADYKNADGQVVTLEAITSDLVDDYKEIHQQYKGMAGQQSLEAVQASDVFVDFRAKLYFLYEAINDTHGPNIGYPWVIYFFANLSVKEVSAMAEASNDLGLGDGIRKVKYVSPSSRAGQAGVISTAHSHGLRLTPEISNLMHVLEANDIDVYVSTASLEDVVRVFATLPKYGYALKPEQVLGLRLETTADGVFKNAYKAGWPLNWGPGKSEVIKRELVAKKGYGPLMVLGDSDGDYDMLRDFPDTQLSVIVNRLKKGKIGTLCAQAAETLGRPGARFVLQGRDERTGQWIPEEMTLKLGKTEKKLLA</sequence>
<dbReference type="Gene3D" id="1.20.1440.320">
    <property type="match status" value="1"/>
</dbReference>
<dbReference type="Gene3D" id="3.40.50.1000">
    <property type="entry name" value="HAD superfamily/HAD-like"/>
    <property type="match status" value="1"/>
</dbReference>
<comment type="catalytic activity">
    <reaction evidence="10">
        <text>O-phospho-D-serine + H2O = D-serine + phosphate</text>
        <dbReference type="Rhea" id="RHEA:24873"/>
        <dbReference type="ChEBI" id="CHEBI:15377"/>
        <dbReference type="ChEBI" id="CHEBI:35247"/>
        <dbReference type="ChEBI" id="CHEBI:43474"/>
        <dbReference type="ChEBI" id="CHEBI:58680"/>
        <dbReference type="EC" id="3.1.3.3"/>
    </reaction>
</comment>
<reference evidence="11 12" key="1">
    <citation type="submission" date="2020-08" db="EMBL/GenBank/DDBJ databases">
        <title>Genomic Encyclopedia of Type Strains, Phase IV (KMG-IV): sequencing the most valuable type-strain genomes for metagenomic binning, comparative biology and taxonomic classification.</title>
        <authorList>
            <person name="Goeker M."/>
        </authorList>
    </citation>
    <scope>NUCLEOTIDE SEQUENCE [LARGE SCALE GENOMIC DNA]</scope>
    <source>
        <strain evidence="11 12">DSM 27165</strain>
    </source>
</reference>
<comment type="catalytic activity">
    <reaction evidence="9">
        <text>O-phospho-L-serine + H2O = L-serine + phosphate</text>
        <dbReference type="Rhea" id="RHEA:21208"/>
        <dbReference type="ChEBI" id="CHEBI:15377"/>
        <dbReference type="ChEBI" id="CHEBI:33384"/>
        <dbReference type="ChEBI" id="CHEBI:43474"/>
        <dbReference type="ChEBI" id="CHEBI:57524"/>
        <dbReference type="EC" id="3.1.3.3"/>
    </reaction>
</comment>
<gene>
    <name evidence="11" type="ORF">HNQ59_002459</name>
</gene>
<dbReference type="InterPro" id="IPR036412">
    <property type="entry name" value="HAD-like_sf"/>
</dbReference>
<evidence type="ECO:0000256" key="3">
    <source>
        <dbReference type="ARBA" id="ARBA00012640"/>
    </source>
</evidence>
<dbReference type="EMBL" id="JACHHY010000014">
    <property type="protein sequence ID" value="MBB5019161.1"/>
    <property type="molecule type" value="Genomic_DNA"/>
</dbReference>
<evidence type="ECO:0000256" key="4">
    <source>
        <dbReference type="ARBA" id="ARBA00022605"/>
    </source>
</evidence>
<dbReference type="InterPro" id="IPR050582">
    <property type="entry name" value="HAD-like_SerB"/>
</dbReference>
<evidence type="ECO:0000256" key="8">
    <source>
        <dbReference type="ARBA" id="ARBA00023299"/>
    </source>
</evidence>
<dbReference type="RefSeq" id="WP_184039537.1">
    <property type="nucleotide sequence ID" value="NZ_JACHHY010000014.1"/>
</dbReference>
<dbReference type="PANTHER" id="PTHR43344">
    <property type="entry name" value="PHOSPHOSERINE PHOSPHATASE"/>
    <property type="match status" value="1"/>
</dbReference>
<evidence type="ECO:0000256" key="2">
    <source>
        <dbReference type="ARBA" id="ARBA00005135"/>
    </source>
</evidence>
<evidence type="ECO:0000256" key="5">
    <source>
        <dbReference type="ARBA" id="ARBA00022723"/>
    </source>
</evidence>